<dbReference type="Gene3D" id="3.50.50.60">
    <property type="entry name" value="FAD/NAD(P)-binding domain"/>
    <property type="match status" value="1"/>
</dbReference>
<sequence>MQLEDFRSFVPLQGKTYFVDQWHKEGCLLIGDAAHCSSPLGAVGLSLGVESAVVAACIISECIRNQDVEFKKLDTLTQVRSSDIMLVHRMQKMLTLLLINRPSLFKKGVLGVMPMASRTVFSKLAK</sequence>
<dbReference type="GO" id="GO:0004497">
    <property type="term" value="F:monooxygenase activity"/>
    <property type="evidence" value="ECO:0007669"/>
    <property type="project" value="UniProtKB-KW"/>
</dbReference>
<accession>A0ABZ2CRP2</accession>
<keyword evidence="2" id="KW-0503">Monooxygenase</keyword>
<dbReference type="Proteomes" id="UP001357223">
    <property type="component" value="Chromosome"/>
</dbReference>
<keyword evidence="2" id="KW-0560">Oxidoreductase</keyword>
<dbReference type="InterPro" id="IPR002938">
    <property type="entry name" value="FAD-bd"/>
</dbReference>
<feature type="domain" description="FAD-binding" evidence="1">
    <location>
        <begin position="9"/>
        <end position="80"/>
    </location>
</feature>
<evidence type="ECO:0000313" key="3">
    <source>
        <dbReference type="Proteomes" id="UP001357223"/>
    </source>
</evidence>
<dbReference type="InterPro" id="IPR036188">
    <property type="entry name" value="FAD/NAD-bd_sf"/>
</dbReference>
<evidence type="ECO:0000313" key="2">
    <source>
        <dbReference type="EMBL" id="WVX84378.1"/>
    </source>
</evidence>
<protein>
    <submittedName>
        <fullName evidence="2">FAD-dependent monooxygenase</fullName>
    </submittedName>
</protein>
<keyword evidence="3" id="KW-1185">Reference proteome</keyword>
<dbReference type="Pfam" id="PF01494">
    <property type="entry name" value="FAD_binding_3"/>
    <property type="match status" value="1"/>
</dbReference>
<dbReference type="EMBL" id="CP137640">
    <property type="protein sequence ID" value="WVX84378.1"/>
    <property type="molecule type" value="Genomic_DNA"/>
</dbReference>
<reference evidence="2 3" key="1">
    <citation type="submission" date="2023-10" db="EMBL/GenBank/DDBJ databases">
        <title>Niallia locisalis sp.nov. isolated from a salt pond sample.</title>
        <authorList>
            <person name="Li X.-J."/>
            <person name="Dong L."/>
        </authorList>
    </citation>
    <scope>NUCLEOTIDE SEQUENCE [LARGE SCALE GENOMIC DNA]</scope>
    <source>
        <strain evidence="2 3">DSM 29761</strain>
    </source>
</reference>
<gene>
    <name evidence="2" type="ORF">R4Z09_11320</name>
</gene>
<evidence type="ECO:0000259" key="1">
    <source>
        <dbReference type="Pfam" id="PF01494"/>
    </source>
</evidence>
<proteinExistence type="predicted"/>
<dbReference type="RefSeq" id="WP_338453252.1">
    <property type="nucleotide sequence ID" value="NZ_CP137640.1"/>
</dbReference>
<organism evidence="2 3">
    <name type="scientific">Niallia oryzisoli</name>
    <dbReference type="NCBI Taxonomy" id="1737571"/>
    <lineage>
        <taxon>Bacteria</taxon>
        <taxon>Bacillati</taxon>
        <taxon>Bacillota</taxon>
        <taxon>Bacilli</taxon>
        <taxon>Bacillales</taxon>
        <taxon>Bacillaceae</taxon>
        <taxon>Niallia</taxon>
    </lineage>
</organism>
<dbReference type="SUPFAM" id="SSF51905">
    <property type="entry name" value="FAD/NAD(P)-binding domain"/>
    <property type="match status" value="1"/>
</dbReference>
<name>A0ABZ2CRP2_9BACI</name>